<dbReference type="PATRIC" id="fig|1121865.3.peg.60"/>
<organism evidence="1 2">
    <name type="scientific">Enterococcus columbae DSM 7374 = ATCC 51263</name>
    <dbReference type="NCBI Taxonomy" id="1121865"/>
    <lineage>
        <taxon>Bacteria</taxon>
        <taxon>Bacillati</taxon>
        <taxon>Bacillota</taxon>
        <taxon>Bacilli</taxon>
        <taxon>Lactobacillales</taxon>
        <taxon>Enterococcaceae</taxon>
        <taxon>Enterococcus</taxon>
    </lineage>
</organism>
<sequence>MIQMIASDMDGTLLDEHMQISEENIQAIRYAQDKGIQFMVCTGRNITEVLPALSDANITCPMITLNGAQAFDQNKNVLFTAGIEQELALAIIEILEQEHIYYEISTNEGTFSQDLARRIETFAAFLCERMPHLTYQMAIAMTSARFDQLPIKIVPNLKAYINQPQVQVLKIIGFEHKRPEILAKVRQKLQDFNELAVTSSGSNNIEINHKMAQKGLAVKQMAELLQIPLTQVMTIGDNLNDLSMIQMAGVSFAMENAIDDLKAAAKYQTDTNVNSGVGKAIFRAIDEKLT</sequence>
<dbReference type="InterPro" id="IPR000150">
    <property type="entry name" value="Cof"/>
</dbReference>
<dbReference type="SUPFAM" id="SSF56784">
    <property type="entry name" value="HAD-like"/>
    <property type="match status" value="1"/>
</dbReference>
<dbReference type="InterPro" id="IPR023214">
    <property type="entry name" value="HAD_sf"/>
</dbReference>
<dbReference type="SFLD" id="SFLDG01144">
    <property type="entry name" value="C2.B.4:_PGP_Like"/>
    <property type="match status" value="1"/>
</dbReference>
<dbReference type="Gene3D" id="3.40.50.1000">
    <property type="entry name" value="HAD superfamily/HAD-like"/>
    <property type="match status" value="1"/>
</dbReference>
<dbReference type="Gene3D" id="3.30.1240.10">
    <property type="match status" value="1"/>
</dbReference>
<evidence type="ECO:0000313" key="1">
    <source>
        <dbReference type="EMBL" id="EOW84172.1"/>
    </source>
</evidence>
<dbReference type="EMBL" id="ASWJ01000004">
    <property type="protein sequence ID" value="EOW84172.1"/>
    <property type="molecule type" value="Genomic_DNA"/>
</dbReference>
<reference evidence="1 2" key="1">
    <citation type="submission" date="2013-03" db="EMBL/GenBank/DDBJ databases">
        <title>The Genome Sequence of Enterococcus columbae ATCC_51263 (PacBio/Illumina hybrid assembly).</title>
        <authorList>
            <consortium name="The Broad Institute Genomics Platform"/>
            <consortium name="The Broad Institute Genome Sequencing Center for Infectious Disease"/>
            <person name="Earl A."/>
            <person name="Russ C."/>
            <person name="Gilmore M."/>
            <person name="Surin D."/>
            <person name="Walker B."/>
            <person name="Young S."/>
            <person name="Zeng Q."/>
            <person name="Gargeya S."/>
            <person name="Fitzgerald M."/>
            <person name="Haas B."/>
            <person name="Abouelleil A."/>
            <person name="Allen A.W."/>
            <person name="Alvarado L."/>
            <person name="Arachchi H.M."/>
            <person name="Berlin A.M."/>
            <person name="Chapman S.B."/>
            <person name="Gainer-Dewar J."/>
            <person name="Goldberg J."/>
            <person name="Griggs A."/>
            <person name="Gujja S."/>
            <person name="Hansen M."/>
            <person name="Howarth C."/>
            <person name="Imamovic A."/>
            <person name="Ireland A."/>
            <person name="Larimer J."/>
            <person name="McCowan C."/>
            <person name="Murphy C."/>
            <person name="Pearson M."/>
            <person name="Poon T.W."/>
            <person name="Priest M."/>
            <person name="Roberts A."/>
            <person name="Saif S."/>
            <person name="Shea T."/>
            <person name="Sisk P."/>
            <person name="Sykes S."/>
            <person name="Wortman J."/>
            <person name="Nusbaum C."/>
            <person name="Birren B."/>
        </authorList>
    </citation>
    <scope>NUCLEOTIDE SEQUENCE [LARGE SCALE GENOMIC DNA]</scope>
    <source>
        <strain evidence="1 2">ATCC 51263</strain>
    </source>
</reference>
<keyword evidence="2" id="KW-1185">Reference proteome</keyword>
<dbReference type="PANTHER" id="PTHR10000">
    <property type="entry name" value="PHOSPHOSERINE PHOSPHATASE"/>
    <property type="match status" value="1"/>
</dbReference>
<dbReference type="eggNOG" id="COG0561">
    <property type="taxonomic scope" value="Bacteria"/>
</dbReference>
<dbReference type="GO" id="GO:0016791">
    <property type="term" value="F:phosphatase activity"/>
    <property type="evidence" value="ECO:0007669"/>
    <property type="project" value="TreeGrafter"/>
</dbReference>
<proteinExistence type="predicted"/>
<dbReference type="Proteomes" id="UP000014113">
    <property type="component" value="Unassembled WGS sequence"/>
</dbReference>
<dbReference type="STRING" id="1121865.OMW_00065"/>
<dbReference type="PROSITE" id="PS01229">
    <property type="entry name" value="COF_2"/>
    <property type="match status" value="1"/>
</dbReference>
<dbReference type="NCBIfam" id="TIGR00099">
    <property type="entry name" value="Cof-subfamily"/>
    <property type="match status" value="1"/>
</dbReference>
<dbReference type="InterPro" id="IPR036412">
    <property type="entry name" value="HAD-like_sf"/>
</dbReference>
<dbReference type="GO" id="GO:0000287">
    <property type="term" value="F:magnesium ion binding"/>
    <property type="evidence" value="ECO:0007669"/>
    <property type="project" value="TreeGrafter"/>
</dbReference>
<dbReference type="AlphaFoldDB" id="S0KJB5"/>
<dbReference type="GO" id="GO:0005829">
    <property type="term" value="C:cytosol"/>
    <property type="evidence" value="ECO:0007669"/>
    <property type="project" value="TreeGrafter"/>
</dbReference>
<dbReference type="SFLD" id="SFLDG01140">
    <property type="entry name" value="C2.B:_Phosphomannomutase_and_P"/>
    <property type="match status" value="1"/>
</dbReference>
<comment type="caution">
    <text evidence="1">The sequence shown here is derived from an EMBL/GenBank/DDBJ whole genome shotgun (WGS) entry which is preliminary data.</text>
</comment>
<name>S0KJB5_9ENTE</name>
<dbReference type="RefSeq" id="WP_016182236.1">
    <property type="nucleotide sequence ID" value="NZ_JXKI01000007.1"/>
</dbReference>
<dbReference type="PANTHER" id="PTHR10000:SF55">
    <property type="entry name" value="5-AMINO-6-(5-PHOSPHO-D-RIBITYLAMINO)URACIL PHOSPHATASE YCSE"/>
    <property type="match status" value="1"/>
</dbReference>
<dbReference type="SFLD" id="SFLDS00003">
    <property type="entry name" value="Haloacid_Dehalogenase"/>
    <property type="match status" value="1"/>
</dbReference>
<protein>
    <recommendedName>
        <fullName evidence="3">HAD superfamily hydrolase</fullName>
    </recommendedName>
</protein>
<evidence type="ECO:0000313" key="2">
    <source>
        <dbReference type="Proteomes" id="UP000014113"/>
    </source>
</evidence>
<accession>S0KJB5</accession>
<dbReference type="InterPro" id="IPR006379">
    <property type="entry name" value="HAD-SF_hydro_IIB"/>
</dbReference>
<gene>
    <name evidence="1" type="ORF">I568_00659</name>
</gene>
<dbReference type="CDD" id="cd07516">
    <property type="entry name" value="HAD_Pase"/>
    <property type="match status" value="1"/>
</dbReference>
<dbReference type="Pfam" id="PF08282">
    <property type="entry name" value="Hydrolase_3"/>
    <property type="match status" value="1"/>
</dbReference>
<dbReference type="OrthoDB" id="9806027at2"/>
<evidence type="ECO:0008006" key="3">
    <source>
        <dbReference type="Google" id="ProtNLM"/>
    </source>
</evidence>
<dbReference type="NCBIfam" id="TIGR01484">
    <property type="entry name" value="HAD-SF-IIB"/>
    <property type="match status" value="1"/>
</dbReference>